<organism evidence="1 2">
    <name type="scientific">Parapontixanthobacter aurantiacus</name>
    <dbReference type="NCBI Taxonomy" id="1463599"/>
    <lineage>
        <taxon>Bacteria</taxon>
        <taxon>Pseudomonadati</taxon>
        <taxon>Pseudomonadota</taxon>
        <taxon>Alphaproteobacteria</taxon>
        <taxon>Sphingomonadales</taxon>
        <taxon>Erythrobacteraceae</taxon>
        <taxon>Parapontixanthobacter</taxon>
    </lineage>
</organism>
<dbReference type="AlphaFoldDB" id="A0A844ZF09"/>
<dbReference type="OrthoDB" id="7406594at2"/>
<gene>
    <name evidence="1" type="ORF">GRI38_08845</name>
</gene>
<proteinExistence type="predicted"/>
<protein>
    <submittedName>
        <fullName evidence="1">Uncharacterized protein</fullName>
    </submittedName>
</protein>
<keyword evidence="2" id="KW-1185">Reference proteome</keyword>
<dbReference type="Proteomes" id="UP000433104">
    <property type="component" value="Unassembled WGS sequence"/>
</dbReference>
<comment type="caution">
    <text evidence="1">The sequence shown here is derived from an EMBL/GenBank/DDBJ whole genome shotgun (WGS) entry which is preliminary data.</text>
</comment>
<reference evidence="1 2" key="1">
    <citation type="submission" date="2019-12" db="EMBL/GenBank/DDBJ databases">
        <title>Genomic-based taxomic classification of the family Erythrobacteraceae.</title>
        <authorList>
            <person name="Xu L."/>
        </authorList>
    </citation>
    <scope>NUCLEOTIDE SEQUENCE [LARGE SCALE GENOMIC DNA]</scope>
    <source>
        <strain evidence="1 2">MCCC 1A09962</strain>
    </source>
</reference>
<evidence type="ECO:0000313" key="1">
    <source>
        <dbReference type="EMBL" id="MXO86134.1"/>
    </source>
</evidence>
<dbReference type="EMBL" id="WTYW01000002">
    <property type="protein sequence ID" value="MXO86134.1"/>
    <property type="molecule type" value="Genomic_DNA"/>
</dbReference>
<name>A0A844ZF09_9SPHN</name>
<accession>A0A844ZF09</accession>
<sequence>MASGGAFAQEAAPLRDNGPTYADLVDLAEAAPMVIRATVRNQVALKPERAGNVAPGHARLYVEARTNSLISGNVPIGENLKYLVDVPLQENGKPPKLKKQDVILFARTVPGRLSEIQLVDPRAQFRWSQGFEDRLRPVLAETVAADKPPVVTGIQDALSVEGNLVGESETQLFLETEGDQPASITVLRRPGQPPEWGVSWTEIVDQSAAPIARNTLEWYRLACFLPATLPADAILSSDGRTRARATQDYRFVMEQLGPCPRTR</sequence>
<evidence type="ECO:0000313" key="2">
    <source>
        <dbReference type="Proteomes" id="UP000433104"/>
    </source>
</evidence>